<dbReference type="OrthoDB" id="2234316at2759"/>
<sequence>MHRSFALSLLFLAGLQMVAGQFEFFGNMFGQQHHQQQQQRSGASQWAAYSDSVSCSSYLCPETLDCVARPIDCPCPSPEDIKCLIPDSEGDVDEATVVCTRGQKDCNEVEMLMRKGGDSKTKAKATAKSKSRK</sequence>
<protein>
    <recommendedName>
        <fullName evidence="2">Long chronological lifespan protein 2</fullName>
    </recommendedName>
</protein>
<keyword evidence="3 4" id="KW-0732">Signal</keyword>
<gene>
    <name evidence="5" type="ORF">HYPSUDRAFT_126747</name>
</gene>
<name>A0A0D2PGE0_HYPSF</name>
<feature type="chain" id="PRO_5002260649" description="Long chronological lifespan protein 2" evidence="4">
    <location>
        <begin position="21"/>
        <end position="133"/>
    </location>
</feature>
<dbReference type="InterPro" id="IPR034543">
    <property type="entry name" value="LCL2"/>
</dbReference>
<dbReference type="PANTHER" id="PTHR38425:SF1">
    <property type="entry name" value="LONG CHRONOLOGICAL LIFESPAN PROTEIN 2"/>
    <property type="match status" value="1"/>
</dbReference>
<dbReference type="OMA" id="CSSYLCP"/>
<evidence type="ECO:0000313" key="5">
    <source>
        <dbReference type="EMBL" id="KJA29894.1"/>
    </source>
</evidence>
<dbReference type="EMBL" id="KN817518">
    <property type="protein sequence ID" value="KJA29894.1"/>
    <property type="molecule type" value="Genomic_DNA"/>
</dbReference>
<evidence type="ECO:0000256" key="1">
    <source>
        <dbReference type="ARBA" id="ARBA00010545"/>
    </source>
</evidence>
<feature type="signal peptide" evidence="4">
    <location>
        <begin position="1"/>
        <end position="20"/>
    </location>
</feature>
<keyword evidence="6" id="KW-1185">Reference proteome</keyword>
<dbReference type="Proteomes" id="UP000054270">
    <property type="component" value="Unassembled WGS sequence"/>
</dbReference>
<proteinExistence type="inferred from homology"/>
<dbReference type="GO" id="GO:0036503">
    <property type="term" value="P:ERAD pathway"/>
    <property type="evidence" value="ECO:0007669"/>
    <property type="project" value="TreeGrafter"/>
</dbReference>
<dbReference type="AlphaFoldDB" id="A0A0D2PGE0"/>
<evidence type="ECO:0000256" key="4">
    <source>
        <dbReference type="SAM" id="SignalP"/>
    </source>
</evidence>
<evidence type="ECO:0000256" key="2">
    <source>
        <dbReference type="ARBA" id="ARBA00018534"/>
    </source>
</evidence>
<reference evidence="6" key="1">
    <citation type="submission" date="2014-04" db="EMBL/GenBank/DDBJ databases">
        <title>Evolutionary Origins and Diversification of the Mycorrhizal Mutualists.</title>
        <authorList>
            <consortium name="DOE Joint Genome Institute"/>
            <consortium name="Mycorrhizal Genomics Consortium"/>
            <person name="Kohler A."/>
            <person name="Kuo A."/>
            <person name="Nagy L.G."/>
            <person name="Floudas D."/>
            <person name="Copeland A."/>
            <person name="Barry K.W."/>
            <person name="Cichocki N."/>
            <person name="Veneault-Fourrey C."/>
            <person name="LaButti K."/>
            <person name="Lindquist E.A."/>
            <person name="Lipzen A."/>
            <person name="Lundell T."/>
            <person name="Morin E."/>
            <person name="Murat C."/>
            <person name="Riley R."/>
            <person name="Ohm R."/>
            <person name="Sun H."/>
            <person name="Tunlid A."/>
            <person name="Henrissat B."/>
            <person name="Grigoriev I.V."/>
            <person name="Hibbett D.S."/>
            <person name="Martin F."/>
        </authorList>
    </citation>
    <scope>NUCLEOTIDE SEQUENCE [LARGE SCALE GENOMIC DNA]</scope>
    <source>
        <strain evidence="6">FD-334 SS-4</strain>
    </source>
</reference>
<comment type="similarity">
    <text evidence="1">Belongs to the LCL2 family.</text>
</comment>
<evidence type="ECO:0000313" key="6">
    <source>
        <dbReference type="Proteomes" id="UP000054270"/>
    </source>
</evidence>
<dbReference type="PANTHER" id="PTHR38425">
    <property type="entry name" value="LONG CHRONOLOGICAL LIFESPAN PROTEIN 2"/>
    <property type="match status" value="1"/>
</dbReference>
<evidence type="ECO:0000256" key="3">
    <source>
        <dbReference type="ARBA" id="ARBA00022729"/>
    </source>
</evidence>
<organism evidence="5 6">
    <name type="scientific">Hypholoma sublateritium (strain FD-334 SS-4)</name>
    <dbReference type="NCBI Taxonomy" id="945553"/>
    <lineage>
        <taxon>Eukaryota</taxon>
        <taxon>Fungi</taxon>
        <taxon>Dikarya</taxon>
        <taxon>Basidiomycota</taxon>
        <taxon>Agaricomycotina</taxon>
        <taxon>Agaricomycetes</taxon>
        <taxon>Agaricomycetidae</taxon>
        <taxon>Agaricales</taxon>
        <taxon>Agaricineae</taxon>
        <taxon>Strophariaceae</taxon>
        <taxon>Hypholoma</taxon>
    </lineage>
</organism>
<dbReference type="STRING" id="945553.A0A0D2PGE0"/>
<accession>A0A0D2PGE0</accession>